<protein>
    <submittedName>
        <fullName evidence="1">25451_t:CDS:1</fullName>
    </submittedName>
</protein>
<name>A0ACA9SLI3_9GLOM</name>
<accession>A0ACA9SLI3</accession>
<gene>
    <name evidence="1" type="ORF">RPERSI_LOCUS32241</name>
</gene>
<evidence type="ECO:0000313" key="1">
    <source>
        <dbReference type="EMBL" id="CAG8842269.1"/>
    </source>
</evidence>
<feature type="non-terminal residue" evidence="1">
    <location>
        <position position="1"/>
    </location>
</feature>
<reference evidence="1" key="1">
    <citation type="submission" date="2021-06" db="EMBL/GenBank/DDBJ databases">
        <authorList>
            <person name="Kallberg Y."/>
            <person name="Tangrot J."/>
            <person name="Rosling A."/>
        </authorList>
    </citation>
    <scope>NUCLEOTIDE SEQUENCE</scope>
    <source>
        <strain evidence="1">MA461A</strain>
    </source>
</reference>
<comment type="caution">
    <text evidence="1">The sequence shown here is derived from an EMBL/GenBank/DDBJ whole genome shotgun (WGS) entry which is preliminary data.</text>
</comment>
<keyword evidence="2" id="KW-1185">Reference proteome</keyword>
<proteinExistence type="predicted"/>
<dbReference type="EMBL" id="CAJVQC010133578">
    <property type="protein sequence ID" value="CAG8842269.1"/>
    <property type="molecule type" value="Genomic_DNA"/>
</dbReference>
<dbReference type="Proteomes" id="UP000789920">
    <property type="component" value="Unassembled WGS sequence"/>
</dbReference>
<feature type="non-terminal residue" evidence="1">
    <location>
        <position position="53"/>
    </location>
</feature>
<sequence>DDETCNNREISEYIKSHDPGGASELRSSGMTNNIHTSEKECALNLLEKIIQES</sequence>
<evidence type="ECO:0000313" key="2">
    <source>
        <dbReference type="Proteomes" id="UP000789920"/>
    </source>
</evidence>
<organism evidence="1 2">
    <name type="scientific">Racocetra persica</name>
    <dbReference type="NCBI Taxonomy" id="160502"/>
    <lineage>
        <taxon>Eukaryota</taxon>
        <taxon>Fungi</taxon>
        <taxon>Fungi incertae sedis</taxon>
        <taxon>Mucoromycota</taxon>
        <taxon>Glomeromycotina</taxon>
        <taxon>Glomeromycetes</taxon>
        <taxon>Diversisporales</taxon>
        <taxon>Gigasporaceae</taxon>
        <taxon>Racocetra</taxon>
    </lineage>
</organism>